<comment type="caution">
    <text evidence="1">The sequence shown here is derived from an EMBL/GenBank/DDBJ whole genome shotgun (WGS) entry which is preliminary data.</text>
</comment>
<gene>
    <name evidence="1" type="ORF">ABEB36_015577</name>
</gene>
<evidence type="ECO:0000313" key="1">
    <source>
        <dbReference type="EMBL" id="KAL1487740.1"/>
    </source>
</evidence>
<sequence>MRISLMRIPNELTTWGCFFHLQGGLQDRARLPNLLWYQHRLGSSLLSFTRLGQGLDCARSVWPLRWNFITSTCCDSSDTICSSSIILLEDAFTSKAWGCSIPANSSARDASLGRVRLLETNTICTGAGNCCSHSDLRTFSETRSPPSLFISLSNWEGFLSPRVISDSNFRSFSESVIENCLISLSLMPSYTLSAGGLRM</sequence>
<keyword evidence="2" id="KW-1185">Reference proteome</keyword>
<dbReference type="EMBL" id="JBDJPC010000019">
    <property type="protein sequence ID" value="KAL1487740.1"/>
    <property type="molecule type" value="Genomic_DNA"/>
</dbReference>
<dbReference type="Proteomes" id="UP001566132">
    <property type="component" value="Unassembled WGS sequence"/>
</dbReference>
<dbReference type="AlphaFoldDB" id="A0ABD1DZK1"/>
<evidence type="ECO:0000313" key="2">
    <source>
        <dbReference type="Proteomes" id="UP001566132"/>
    </source>
</evidence>
<protein>
    <submittedName>
        <fullName evidence="1">Uncharacterized protein</fullName>
    </submittedName>
</protein>
<organism evidence="1 2">
    <name type="scientific">Hypothenemus hampei</name>
    <name type="common">Coffee berry borer</name>
    <dbReference type="NCBI Taxonomy" id="57062"/>
    <lineage>
        <taxon>Eukaryota</taxon>
        <taxon>Metazoa</taxon>
        <taxon>Ecdysozoa</taxon>
        <taxon>Arthropoda</taxon>
        <taxon>Hexapoda</taxon>
        <taxon>Insecta</taxon>
        <taxon>Pterygota</taxon>
        <taxon>Neoptera</taxon>
        <taxon>Endopterygota</taxon>
        <taxon>Coleoptera</taxon>
        <taxon>Polyphaga</taxon>
        <taxon>Cucujiformia</taxon>
        <taxon>Curculionidae</taxon>
        <taxon>Scolytinae</taxon>
        <taxon>Hypothenemus</taxon>
    </lineage>
</organism>
<accession>A0ABD1DZK1</accession>
<reference evidence="1 2" key="1">
    <citation type="submission" date="2024-05" db="EMBL/GenBank/DDBJ databases">
        <title>Genetic variation in Jamaican populations of the coffee berry borer (Hypothenemus hampei).</title>
        <authorList>
            <person name="Errbii M."/>
            <person name="Myrie A."/>
        </authorList>
    </citation>
    <scope>NUCLEOTIDE SEQUENCE [LARGE SCALE GENOMIC DNA]</scope>
    <source>
        <strain evidence="1">JA-Hopewell-2020-01-JO</strain>
        <tissue evidence="1">Whole body</tissue>
    </source>
</reference>
<name>A0ABD1DZK1_HYPHA</name>
<proteinExistence type="predicted"/>